<sequence>MNAQDEIESIQLHDVHLSNRLHLKLKILPKYEDVLPDQMLDNLFSNHDDQFKDEKVKKIVNLGGKACFLYYYGQFEKIGVIFIGYMDGSIEMVSMLKTQEEREDVQSQQPKRFSFVDKSRKRQRCHQAQITGILCFSVVSGMSLLMTSCADGFVKFWFLDTDKVDDEIQPCLKLFDIGHEYNLESSVVSLKFVYNEVYYSSCATKEDFSLWRVFHVVAVCRNGNIYRWDPALIPKVIMTEVSRYEVQNIFTLLTEEYVESPELISEIKGGNVEVVCATLSQKITTTAQAYIVCGLSNGMIVSVSLSFKDPDEESKTIEEDYRLTNISFISDTFLQSNPPTKIVEIYPFSPNNGFHILSRNKVFNFNPKSKGIFLYFREDNSDLITICEYLYFTNGRELGENVTIPVDYVSQQFTVRDLCWIARGSLMCVSSEEGNLLLYHKEQENWYELVCLEHTLLKYTSFSIINHCALSDVFIIAQN</sequence>
<dbReference type="EMBL" id="GG738879">
    <property type="protein sequence ID" value="EFC42462.1"/>
    <property type="molecule type" value="Genomic_DNA"/>
</dbReference>
<dbReference type="Gene3D" id="2.130.10.10">
    <property type="entry name" value="YVTN repeat-like/Quinoprotein amine dehydrogenase"/>
    <property type="match status" value="1"/>
</dbReference>
<protein>
    <submittedName>
        <fullName evidence="1">Predicted protein</fullName>
    </submittedName>
</protein>
<name>D2VL23_NAEGR</name>
<proteinExistence type="predicted"/>
<organism evidence="2">
    <name type="scientific">Naegleria gruberi</name>
    <name type="common">Amoeba</name>
    <dbReference type="NCBI Taxonomy" id="5762"/>
    <lineage>
        <taxon>Eukaryota</taxon>
        <taxon>Discoba</taxon>
        <taxon>Heterolobosea</taxon>
        <taxon>Tetramitia</taxon>
        <taxon>Eutetramitia</taxon>
        <taxon>Vahlkampfiidae</taxon>
        <taxon>Naegleria</taxon>
    </lineage>
</organism>
<dbReference type="InterPro" id="IPR015943">
    <property type="entry name" value="WD40/YVTN_repeat-like_dom_sf"/>
</dbReference>
<gene>
    <name evidence="1" type="ORF">NAEGRDRAFT_69635</name>
</gene>
<dbReference type="GeneID" id="8851769"/>
<dbReference type="VEuPathDB" id="AmoebaDB:NAEGRDRAFT_69635"/>
<dbReference type="AlphaFoldDB" id="D2VL23"/>
<dbReference type="RefSeq" id="XP_002675206.1">
    <property type="nucleotide sequence ID" value="XM_002675160.1"/>
</dbReference>
<dbReference type="Proteomes" id="UP000006671">
    <property type="component" value="Unassembled WGS sequence"/>
</dbReference>
<dbReference type="SUPFAM" id="SSF50978">
    <property type="entry name" value="WD40 repeat-like"/>
    <property type="match status" value="1"/>
</dbReference>
<reference evidence="1 2" key="1">
    <citation type="journal article" date="2010" name="Cell">
        <title>The genome of Naegleria gruberi illuminates early eukaryotic versatility.</title>
        <authorList>
            <person name="Fritz-Laylin L.K."/>
            <person name="Prochnik S.E."/>
            <person name="Ginger M.L."/>
            <person name="Dacks J.B."/>
            <person name="Carpenter M.L."/>
            <person name="Field M.C."/>
            <person name="Kuo A."/>
            <person name="Paredez A."/>
            <person name="Chapman J."/>
            <person name="Pham J."/>
            <person name="Shu S."/>
            <person name="Neupane R."/>
            <person name="Cipriano M."/>
            <person name="Mancuso J."/>
            <person name="Tu H."/>
            <person name="Salamov A."/>
            <person name="Lindquist E."/>
            <person name="Shapiro H."/>
            <person name="Lucas S."/>
            <person name="Grigoriev I.V."/>
            <person name="Cande W.Z."/>
            <person name="Fulton C."/>
            <person name="Rokhsar D.S."/>
            <person name="Dawson S.C."/>
        </authorList>
    </citation>
    <scope>NUCLEOTIDE SEQUENCE [LARGE SCALE GENOMIC DNA]</scope>
    <source>
        <strain evidence="1 2">NEG-M</strain>
    </source>
</reference>
<dbReference type="InterPro" id="IPR036322">
    <property type="entry name" value="WD40_repeat_dom_sf"/>
</dbReference>
<keyword evidence="2" id="KW-1185">Reference proteome</keyword>
<dbReference type="KEGG" id="ngr:NAEGRDRAFT_69635"/>
<dbReference type="InParanoid" id="D2VL23"/>
<evidence type="ECO:0000313" key="1">
    <source>
        <dbReference type="EMBL" id="EFC42462.1"/>
    </source>
</evidence>
<evidence type="ECO:0000313" key="2">
    <source>
        <dbReference type="Proteomes" id="UP000006671"/>
    </source>
</evidence>
<accession>D2VL23</accession>